<reference evidence="5" key="1">
    <citation type="submission" date="2022-07" db="EMBL/GenBank/DDBJ databases">
        <title>Fungi with potential for degradation of polypropylene.</title>
        <authorList>
            <person name="Gostincar C."/>
        </authorList>
    </citation>
    <scope>NUCLEOTIDE SEQUENCE</scope>
    <source>
        <strain evidence="5">EXF-13308</strain>
    </source>
</reference>
<feature type="compositionally biased region" description="Basic residues" evidence="3">
    <location>
        <begin position="58"/>
        <end position="68"/>
    </location>
</feature>
<dbReference type="PANTHER" id="PTHR23236:SF95">
    <property type="entry name" value="NUCLEOLAR PROTEIN 13"/>
    <property type="match status" value="1"/>
</dbReference>
<comment type="caution">
    <text evidence="5">The sequence shown here is derived from an EMBL/GenBank/DDBJ whole genome shotgun (WGS) entry which is preliminary data.</text>
</comment>
<protein>
    <submittedName>
        <fullName evidence="5">Nucleolar protein 13</fullName>
    </submittedName>
</protein>
<dbReference type="PANTHER" id="PTHR23236">
    <property type="entry name" value="EUKARYOTIC TRANSLATION INITIATION FACTOR 4B/4H"/>
    <property type="match status" value="1"/>
</dbReference>
<feature type="region of interest" description="Disordered" evidence="3">
    <location>
        <begin position="396"/>
        <end position="436"/>
    </location>
</feature>
<dbReference type="InterPro" id="IPR000504">
    <property type="entry name" value="RRM_dom"/>
</dbReference>
<name>A0AA38SDR7_9PEZI</name>
<dbReference type="SUPFAM" id="SSF54928">
    <property type="entry name" value="RNA-binding domain, RBD"/>
    <property type="match status" value="1"/>
</dbReference>
<dbReference type="Gene3D" id="3.30.70.330">
    <property type="match status" value="2"/>
</dbReference>
<feature type="compositionally biased region" description="Basic and acidic residues" evidence="3">
    <location>
        <begin position="404"/>
        <end position="414"/>
    </location>
</feature>
<dbReference type="SMART" id="SM00360">
    <property type="entry name" value="RRM"/>
    <property type="match status" value="2"/>
</dbReference>
<evidence type="ECO:0000256" key="2">
    <source>
        <dbReference type="PROSITE-ProRule" id="PRU00176"/>
    </source>
</evidence>
<evidence type="ECO:0000256" key="3">
    <source>
        <dbReference type="SAM" id="MobiDB-lite"/>
    </source>
</evidence>
<dbReference type="GO" id="GO:0005730">
    <property type="term" value="C:nucleolus"/>
    <property type="evidence" value="ECO:0007669"/>
    <property type="project" value="TreeGrafter"/>
</dbReference>
<feature type="region of interest" description="Disordered" evidence="3">
    <location>
        <begin position="208"/>
        <end position="239"/>
    </location>
</feature>
<evidence type="ECO:0000259" key="4">
    <source>
        <dbReference type="PROSITE" id="PS50102"/>
    </source>
</evidence>
<evidence type="ECO:0000313" key="6">
    <source>
        <dbReference type="Proteomes" id="UP001174694"/>
    </source>
</evidence>
<gene>
    <name evidence="5" type="ORF">NKR23_g1260</name>
</gene>
<feature type="region of interest" description="Disordered" evidence="3">
    <location>
        <begin position="313"/>
        <end position="366"/>
    </location>
</feature>
<sequence length="464" mass="49675">MAASKDPKPSSGSAEDAEVETHTATSPDASGTTPSKKRKSSSVPEIAVDLSLPEPPSKKARRLIKKGKAPPPKPASSGGEDEDEDAGDKADSAAADKTKKKAKKERSPHGVWIGNLRFTVTKPELRKWLVDNSGGAIADEDITRVHLPTSKDKKGAAAAAPGAAAVPVENRGFAYVDFAALAPKVAAIALSETEWHRRKLLIKDSTSFEGRPAKEAEEPAEGGGRHGGKPGAGAPAPANTSRKVFVGNLGFATTEDDLWAHFDKCGEIEWVKVATFEDSGKCKGYGWVKFKEPEGAAWAAKGFVKIREQIETEEDFIDGGSEEEEGKEQGEKDGEDEEMADAAADGKKKETKNEKGTTGDSQQKTRTKKWWVNMLQGRKLKIEFAEDDQVRYNKRFRKGGANKGGDRPDGRTRFVETTAGGNATASQEAAAPRAPKELKFSQDVSVARLTGGVVASQGKKTTFD</sequence>
<dbReference type="PROSITE" id="PS50102">
    <property type="entry name" value="RRM"/>
    <property type="match status" value="2"/>
</dbReference>
<feature type="compositionally biased region" description="Polar residues" evidence="3">
    <location>
        <begin position="22"/>
        <end position="34"/>
    </location>
</feature>
<accession>A0AA38SDR7</accession>
<keyword evidence="1 2" id="KW-0694">RNA-binding</keyword>
<keyword evidence="6" id="KW-1185">Reference proteome</keyword>
<dbReference type="Pfam" id="PF00076">
    <property type="entry name" value="RRM_1"/>
    <property type="match status" value="1"/>
</dbReference>
<dbReference type="InterPro" id="IPR035979">
    <property type="entry name" value="RBD_domain_sf"/>
</dbReference>
<feature type="domain" description="RRM" evidence="4">
    <location>
        <begin position="242"/>
        <end position="387"/>
    </location>
</feature>
<dbReference type="AlphaFoldDB" id="A0AA38SDR7"/>
<feature type="domain" description="RRM" evidence="4">
    <location>
        <begin position="109"/>
        <end position="207"/>
    </location>
</feature>
<evidence type="ECO:0000313" key="5">
    <source>
        <dbReference type="EMBL" id="KAJ9156597.1"/>
    </source>
</evidence>
<dbReference type="Proteomes" id="UP001174694">
    <property type="component" value="Unassembled WGS sequence"/>
</dbReference>
<dbReference type="InterPro" id="IPR012677">
    <property type="entry name" value="Nucleotide-bd_a/b_plait_sf"/>
</dbReference>
<dbReference type="GO" id="GO:0003723">
    <property type="term" value="F:RNA binding"/>
    <property type="evidence" value="ECO:0007669"/>
    <property type="project" value="UniProtKB-UniRule"/>
</dbReference>
<feature type="compositionally biased region" description="Acidic residues" evidence="3">
    <location>
        <begin position="313"/>
        <end position="326"/>
    </location>
</feature>
<feature type="region of interest" description="Disordered" evidence="3">
    <location>
        <begin position="1"/>
        <end position="107"/>
    </location>
</feature>
<organism evidence="5 6">
    <name type="scientific">Pleurostoma richardsiae</name>
    <dbReference type="NCBI Taxonomy" id="41990"/>
    <lineage>
        <taxon>Eukaryota</taxon>
        <taxon>Fungi</taxon>
        <taxon>Dikarya</taxon>
        <taxon>Ascomycota</taxon>
        <taxon>Pezizomycotina</taxon>
        <taxon>Sordariomycetes</taxon>
        <taxon>Sordariomycetidae</taxon>
        <taxon>Calosphaeriales</taxon>
        <taxon>Pleurostomataceae</taxon>
        <taxon>Pleurostoma</taxon>
    </lineage>
</organism>
<feature type="compositionally biased region" description="Basic and acidic residues" evidence="3">
    <location>
        <begin position="344"/>
        <end position="357"/>
    </location>
</feature>
<evidence type="ECO:0000256" key="1">
    <source>
        <dbReference type="ARBA" id="ARBA00022884"/>
    </source>
</evidence>
<dbReference type="EMBL" id="JANBVO010000002">
    <property type="protein sequence ID" value="KAJ9156597.1"/>
    <property type="molecule type" value="Genomic_DNA"/>
</dbReference>
<proteinExistence type="predicted"/>
<feature type="compositionally biased region" description="Basic and acidic residues" evidence="3">
    <location>
        <begin position="87"/>
        <end position="97"/>
    </location>
</feature>